<dbReference type="EMBL" id="CP016374">
    <property type="protein sequence ID" value="AQX02578.1"/>
    <property type="molecule type" value="Genomic_DNA"/>
</dbReference>
<dbReference type="PANTHER" id="PTHR35535">
    <property type="entry name" value="HEAT SHOCK PROTEIN HSLJ"/>
    <property type="match status" value="1"/>
</dbReference>
<evidence type="ECO:0000313" key="5">
    <source>
        <dbReference type="EMBL" id="OPB51851.1"/>
    </source>
</evidence>
<organism evidence="5">
    <name type="scientific">Elizabethkingia anophelis</name>
    <dbReference type="NCBI Taxonomy" id="1117645"/>
    <lineage>
        <taxon>Bacteria</taxon>
        <taxon>Pseudomonadati</taxon>
        <taxon>Bacteroidota</taxon>
        <taxon>Flavobacteriia</taxon>
        <taxon>Flavobacteriales</taxon>
        <taxon>Weeksellaceae</taxon>
        <taxon>Elizabethkingia</taxon>
    </lineage>
</organism>
<dbReference type="Gene3D" id="2.40.128.270">
    <property type="match status" value="1"/>
</dbReference>
<evidence type="ECO:0000256" key="1">
    <source>
        <dbReference type="SAM" id="SignalP"/>
    </source>
</evidence>
<dbReference type="Pfam" id="PF03724">
    <property type="entry name" value="META"/>
    <property type="match status" value="1"/>
</dbReference>
<protein>
    <submittedName>
        <fullName evidence="5">META domain-containing protein</fullName>
    </submittedName>
</protein>
<evidence type="ECO:0000313" key="6">
    <source>
        <dbReference type="Proteomes" id="UP000189738"/>
    </source>
</evidence>
<dbReference type="InterPro" id="IPR053147">
    <property type="entry name" value="Hsp_HslJ-like"/>
</dbReference>
<evidence type="ECO:0000313" key="4">
    <source>
        <dbReference type="EMBL" id="AQX51124.1"/>
    </source>
</evidence>
<gene>
    <name evidence="4" type="ORF">AYC66_10740</name>
    <name evidence="5" type="ORF">BAY09_11690</name>
    <name evidence="3" type="ORF">BBD32_14490</name>
</gene>
<dbReference type="PROSITE" id="PS51257">
    <property type="entry name" value="PROKAR_LIPOPROTEIN"/>
    <property type="match status" value="1"/>
</dbReference>
<proteinExistence type="predicted"/>
<feature type="chain" id="PRO_5014503067" evidence="1">
    <location>
        <begin position="24"/>
        <end position="144"/>
    </location>
</feature>
<dbReference type="EMBL" id="CP014339">
    <property type="protein sequence ID" value="AQX51124.1"/>
    <property type="molecule type" value="Genomic_DNA"/>
</dbReference>
<accession>A0A085CJL0</accession>
<dbReference type="Proteomes" id="UP000189738">
    <property type="component" value="Chromosome"/>
</dbReference>
<sequence length="144" mass="15903">MKKLFYIASIGILAAVSSCTSTANLGNVSKIGSQQPTLSNTRWEVMDNLQTNAKPYISFDPEKGMSGNAGCNKIFSQDIIIQSKQGDFSIKQIGSTRMACPSMDMKIESNFIKILESADKYVVVKNTLELYKGNMLLMKFQKAN</sequence>
<reference evidence="5" key="2">
    <citation type="submission" date="2016-06" db="EMBL/GenBank/DDBJ databases">
        <authorList>
            <person name="Nicholson A.C."/>
        </authorList>
    </citation>
    <scope>NUCLEOTIDE SEQUENCE [LARGE SCALE GENOMIC DNA]</scope>
    <source>
        <strain evidence="5">E6809</strain>
    </source>
</reference>
<dbReference type="RefSeq" id="WP_021346557.1">
    <property type="nucleotide sequence ID" value="NZ_BQKR01000010.1"/>
</dbReference>
<dbReference type="EMBL" id="MAHS01000003">
    <property type="protein sequence ID" value="OPB51851.1"/>
    <property type="molecule type" value="Genomic_DNA"/>
</dbReference>
<keyword evidence="1" id="KW-0732">Signal</keyword>
<evidence type="ECO:0000259" key="2">
    <source>
        <dbReference type="Pfam" id="PF03724"/>
    </source>
</evidence>
<dbReference type="InterPro" id="IPR005184">
    <property type="entry name" value="DUF306_Meta_HslJ"/>
</dbReference>
<feature type="signal peptide" evidence="1">
    <location>
        <begin position="1"/>
        <end position="23"/>
    </location>
</feature>
<reference evidence="4 6" key="1">
    <citation type="submission" date="2016-02" db="EMBL/GenBank/DDBJ databases">
        <authorList>
            <person name="Nicholson A.C."/>
            <person name="Humrighouse B.W."/>
            <person name="Loparev V."/>
            <person name="Emery B."/>
            <person name="Graziano J."/>
            <person name="McQuiston J.R."/>
        </authorList>
    </citation>
    <scope>NUCLEOTIDE SEQUENCE [LARGE SCALE GENOMIC DNA]</scope>
    <source>
        <strain evidence="4 6">E6809</strain>
    </source>
</reference>
<name>A0A085CJL0_9FLAO</name>
<dbReference type="Proteomes" id="UP000190848">
    <property type="component" value="Chromosome"/>
</dbReference>
<accession>A0A1T3K213</accession>
<dbReference type="AlphaFoldDB" id="A0A085CJL0"/>
<dbReference type="PANTHER" id="PTHR35535:SF2">
    <property type="entry name" value="DUF306 DOMAIN-CONTAINING PROTEIN"/>
    <property type="match status" value="1"/>
</dbReference>
<feature type="domain" description="DUF306" evidence="2">
    <location>
        <begin position="37"/>
        <end position="139"/>
    </location>
</feature>
<reference evidence="3 7" key="3">
    <citation type="submission" date="2016-07" db="EMBL/GenBank/DDBJ databases">
        <title>Revisiting the taxonomy of the Elizabethkingia Genus using Whole-Genome Sequencing, Optical Mapping, and MALDI-TOF, along with proposal of three novel Elizabethkingia species: Elizabethkingia bruuniana sp. nov., Elizabethkingia ursingii sp. nov., and Elizabethkingia occulta sp. nov.</title>
        <authorList>
            <person name="Nicholson A.C."/>
        </authorList>
    </citation>
    <scope>NUCLEOTIDE SEQUENCE [LARGE SCALE GENOMIC DNA]</scope>
    <source>
        <strain evidence="3 7">F3201</strain>
    </source>
</reference>
<evidence type="ECO:0000313" key="7">
    <source>
        <dbReference type="Proteomes" id="UP000190848"/>
    </source>
</evidence>
<evidence type="ECO:0000313" key="3">
    <source>
        <dbReference type="EMBL" id="AQX02578.1"/>
    </source>
</evidence>
<dbReference type="InterPro" id="IPR038670">
    <property type="entry name" value="HslJ-like_sf"/>
</dbReference>